<feature type="chain" id="PRO_5035457569" description="Beta-glucuronidase C-terminal domain-containing protein" evidence="1">
    <location>
        <begin position="21"/>
        <end position="473"/>
    </location>
</feature>
<accession>A0A8K0L255</accession>
<feature type="signal peptide" evidence="1">
    <location>
        <begin position="1"/>
        <end position="20"/>
    </location>
</feature>
<dbReference type="InterPro" id="IPR031728">
    <property type="entry name" value="GlcAase_C"/>
</dbReference>
<keyword evidence="4" id="KW-1185">Reference proteome</keyword>
<dbReference type="PANTHER" id="PTHR36183:SF2">
    <property type="entry name" value="BETA-GLUCURONIDASE C-TERMINAL DOMAIN-CONTAINING PROTEIN"/>
    <property type="match status" value="1"/>
</dbReference>
<protein>
    <recommendedName>
        <fullName evidence="2">Beta-glucuronidase C-terminal domain-containing protein</fullName>
    </recommendedName>
</protein>
<comment type="caution">
    <text evidence="3">The sequence shown here is derived from an EMBL/GenBank/DDBJ whole genome shotgun (WGS) entry which is preliminary data.</text>
</comment>
<gene>
    <name evidence="3" type="ORF">KVT40_004384</name>
</gene>
<dbReference type="InterPro" id="IPR013780">
    <property type="entry name" value="Glyco_hydro_b"/>
</dbReference>
<sequence length="473" mass="51913">MPHKAVYTMLALSMVGAAAAQNTSNAVVLSAPSQPPAGQNTIDSSFMSYSIEFNYMLDYAGNSSNPNIFSINMLENLNSLAGSYPYIRTNALNQTFSRPWDDQPSRLSTGPKWFESFQQFPKSIKYLYGLNFYNGTEGSANTLTQGLDAFIAIGENLYAFEIGNEVNGWAGTSRRSPGWTIFDYIREWKDASSAIRDVIRQQPGYESATPYFQGCAYVAPRAQHLSGKHDLECGQYGEPVPTLKDNLLNHHHMTSLMYWHELLGNQTAALGIPYALGETNSISCQGTANVSDVFGAALWSIDYVLYVAGLNINRMYFHMGSVYRYAPWQPTTINGTAPFAKPLYYGNLFTAQALSGGNKQVVSLLNETRLTAYGMYEAGQLRSVAVINLNMFNTTQAIEERATQGFALPETVDWTAATARRLTARGVDAKSRVTFAGRYVDEQGVLVGDEKIENVEDGLVVVGAGEAVLVSLS</sequence>
<dbReference type="Gene3D" id="2.60.40.1180">
    <property type="entry name" value="Golgi alpha-mannosidase II"/>
    <property type="match status" value="1"/>
</dbReference>
<dbReference type="OrthoDB" id="2831684at2759"/>
<keyword evidence="1" id="KW-0732">Signal</keyword>
<evidence type="ECO:0000313" key="3">
    <source>
        <dbReference type="EMBL" id="KAG8628511.1"/>
    </source>
</evidence>
<dbReference type="Proteomes" id="UP000809789">
    <property type="component" value="Unassembled WGS sequence"/>
</dbReference>
<evidence type="ECO:0000313" key="4">
    <source>
        <dbReference type="Proteomes" id="UP000809789"/>
    </source>
</evidence>
<dbReference type="PANTHER" id="PTHR36183">
    <property type="entry name" value="BETA-GLUCURONIDASE"/>
    <property type="match status" value="1"/>
</dbReference>
<feature type="domain" description="Beta-glucuronidase C-terminal" evidence="2">
    <location>
        <begin position="372"/>
        <end position="469"/>
    </location>
</feature>
<dbReference type="AlphaFoldDB" id="A0A8K0L255"/>
<dbReference type="Gene3D" id="3.20.20.80">
    <property type="entry name" value="Glycosidases"/>
    <property type="match status" value="1"/>
</dbReference>
<dbReference type="Pfam" id="PF16862">
    <property type="entry name" value="Glyco_hydro_79C"/>
    <property type="match status" value="1"/>
</dbReference>
<name>A0A8K0L255_9PEZI</name>
<reference evidence="3" key="1">
    <citation type="submission" date="2021-07" db="EMBL/GenBank/DDBJ databases">
        <title>Elsinoe batatas strain:CRI-CJ2 Genome sequencing and assembly.</title>
        <authorList>
            <person name="Huang L."/>
        </authorList>
    </citation>
    <scope>NUCLEOTIDE SEQUENCE</scope>
    <source>
        <strain evidence="3">CRI-CJ2</strain>
    </source>
</reference>
<organism evidence="3 4">
    <name type="scientific">Elsinoe batatas</name>
    <dbReference type="NCBI Taxonomy" id="2601811"/>
    <lineage>
        <taxon>Eukaryota</taxon>
        <taxon>Fungi</taxon>
        <taxon>Dikarya</taxon>
        <taxon>Ascomycota</taxon>
        <taxon>Pezizomycotina</taxon>
        <taxon>Dothideomycetes</taxon>
        <taxon>Dothideomycetidae</taxon>
        <taxon>Myriangiales</taxon>
        <taxon>Elsinoaceae</taxon>
        <taxon>Elsinoe</taxon>
    </lineage>
</organism>
<proteinExistence type="predicted"/>
<dbReference type="EMBL" id="JAESVG020000004">
    <property type="protein sequence ID" value="KAG8628511.1"/>
    <property type="molecule type" value="Genomic_DNA"/>
</dbReference>
<evidence type="ECO:0000259" key="2">
    <source>
        <dbReference type="Pfam" id="PF16862"/>
    </source>
</evidence>
<dbReference type="InterPro" id="IPR052974">
    <property type="entry name" value="GH79_Enzymes"/>
</dbReference>
<dbReference type="InterPro" id="IPR017853">
    <property type="entry name" value="GH"/>
</dbReference>
<dbReference type="SUPFAM" id="SSF51445">
    <property type="entry name" value="(Trans)glycosidases"/>
    <property type="match status" value="1"/>
</dbReference>
<evidence type="ECO:0000256" key="1">
    <source>
        <dbReference type="SAM" id="SignalP"/>
    </source>
</evidence>